<keyword evidence="2" id="KW-1133">Transmembrane helix</keyword>
<proteinExistence type="predicted"/>
<protein>
    <submittedName>
        <fullName evidence="3">Uncharacterized protein</fullName>
    </submittedName>
</protein>
<accession>A0A5N8W1W6</accession>
<reference evidence="3 4" key="1">
    <citation type="submission" date="2019-07" db="EMBL/GenBank/DDBJ databases">
        <title>New species of Amycolatopsis and Streptomyces.</title>
        <authorList>
            <person name="Duangmal K."/>
            <person name="Teo W.F.A."/>
            <person name="Lipun K."/>
        </authorList>
    </citation>
    <scope>NUCLEOTIDE SEQUENCE [LARGE SCALE GENOMIC DNA]</scope>
    <source>
        <strain evidence="3 4">TISTR 2346</strain>
    </source>
</reference>
<dbReference type="RefSeq" id="WP_152783772.1">
    <property type="nucleotide sequence ID" value="NZ_BAABEQ010000079.1"/>
</dbReference>
<feature type="region of interest" description="Disordered" evidence="1">
    <location>
        <begin position="1"/>
        <end position="32"/>
    </location>
</feature>
<keyword evidence="2" id="KW-0812">Transmembrane</keyword>
<dbReference type="OrthoDB" id="4233344at2"/>
<gene>
    <name evidence="3" type="ORF">FNH04_13415</name>
</gene>
<feature type="transmembrane region" description="Helical" evidence="2">
    <location>
        <begin position="133"/>
        <end position="153"/>
    </location>
</feature>
<feature type="transmembrane region" description="Helical" evidence="2">
    <location>
        <begin position="110"/>
        <end position="127"/>
    </location>
</feature>
<organism evidence="3 4">
    <name type="scientific">Streptomyces phyllanthi</name>
    <dbReference type="NCBI Taxonomy" id="1803180"/>
    <lineage>
        <taxon>Bacteria</taxon>
        <taxon>Bacillati</taxon>
        <taxon>Actinomycetota</taxon>
        <taxon>Actinomycetes</taxon>
        <taxon>Kitasatosporales</taxon>
        <taxon>Streptomycetaceae</taxon>
        <taxon>Streptomyces</taxon>
    </lineage>
</organism>
<evidence type="ECO:0000256" key="2">
    <source>
        <dbReference type="SAM" id="Phobius"/>
    </source>
</evidence>
<dbReference type="AlphaFoldDB" id="A0A5N8W1W6"/>
<keyword evidence="4" id="KW-1185">Reference proteome</keyword>
<evidence type="ECO:0000256" key="1">
    <source>
        <dbReference type="SAM" id="MobiDB-lite"/>
    </source>
</evidence>
<evidence type="ECO:0000313" key="3">
    <source>
        <dbReference type="EMBL" id="MPY40866.1"/>
    </source>
</evidence>
<keyword evidence="2" id="KW-0472">Membrane</keyword>
<sequence length="167" mass="17682">MAHASPVSPAPGTPGATKAVEQGAPRAPETPDVFSERTHAVAHWALPAALALIYGYWAAAIDRGALPDVGAAAGAITGWNLLFGFVTAFVFMALYTAVRAVAPRLRRESRALAWAAFTGIAFGFIYSQSDASVLRSTVMALLVAAPVFAVAFYRYYTHEDAEGHWVG</sequence>
<dbReference type="EMBL" id="VJZE01000071">
    <property type="protein sequence ID" value="MPY40866.1"/>
    <property type="molecule type" value="Genomic_DNA"/>
</dbReference>
<evidence type="ECO:0000313" key="4">
    <source>
        <dbReference type="Proteomes" id="UP000326979"/>
    </source>
</evidence>
<feature type="transmembrane region" description="Helical" evidence="2">
    <location>
        <begin position="79"/>
        <end position="98"/>
    </location>
</feature>
<name>A0A5N8W1W6_9ACTN</name>
<comment type="caution">
    <text evidence="3">The sequence shown here is derived from an EMBL/GenBank/DDBJ whole genome shotgun (WGS) entry which is preliminary data.</text>
</comment>
<feature type="transmembrane region" description="Helical" evidence="2">
    <location>
        <begin position="41"/>
        <end position="59"/>
    </location>
</feature>
<dbReference type="Proteomes" id="UP000326979">
    <property type="component" value="Unassembled WGS sequence"/>
</dbReference>